<dbReference type="Pfam" id="PF13649">
    <property type="entry name" value="Methyltransf_25"/>
    <property type="match status" value="1"/>
</dbReference>
<organism evidence="3 4">
    <name type="scientific">Cytospora leucostoma</name>
    <dbReference type="NCBI Taxonomy" id="1230097"/>
    <lineage>
        <taxon>Eukaryota</taxon>
        <taxon>Fungi</taxon>
        <taxon>Dikarya</taxon>
        <taxon>Ascomycota</taxon>
        <taxon>Pezizomycotina</taxon>
        <taxon>Sordariomycetes</taxon>
        <taxon>Sordariomycetidae</taxon>
        <taxon>Diaporthales</taxon>
        <taxon>Cytosporaceae</taxon>
        <taxon>Cytospora</taxon>
    </lineage>
</organism>
<dbReference type="PANTHER" id="PTHR43591">
    <property type="entry name" value="METHYLTRANSFERASE"/>
    <property type="match status" value="1"/>
</dbReference>
<dbReference type="CDD" id="cd02440">
    <property type="entry name" value="AdoMet_MTases"/>
    <property type="match status" value="1"/>
</dbReference>
<dbReference type="OrthoDB" id="10004862at2759"/>
<dbReference type="AlphaFoldDB" id="A0A423WVP0"/>
<accession>A0A423WVP0</accession>
<dbReference type="STRING" id="1230097.A0A423WVP0"/>
<comment type="similarity">
    <text evidence="1">Belongs to the methyltransferase superfamily. LaeA methyltransferase family.</text>
</comment>
<dbReference type="EMBL" id="LKEB01000038">
    <property type="protein sequence ID" value="ROW07520.1"/>
    <property type="molecule type" value="Genomic_DNA"/>
</dbReference>
<dbReference type="InterPro" id="IPR041698">
    <property type="entry name" value="Methyltransf_25"/>
</dbReference>
<dbReference type="InterPro" id="IPR029063">
    <property type="entry name" value="SAM-dependent_MTases_sf"/>
</dbReference>
<sequence length="238" mass="26542">MGLQTTRDTVPENLKSRLKESYDAIAERYTEWSTRTADIRVGYLERLLALLSPEQVDVLEIGCGAGIPTTEKLLAHSPGLRITANDLSSSQIELGRRRLAGQGLVEPGPGPGDGGDRVTWVEGDMMQLDFPAGSFDVVLGFYTIQHLPRDEQRVMIGRVARWLRPGGYLLINFPTEEDDNVVMTGWMGEKGWVYYSAWSAEDYRQIVKDTGLEVIVNEVKQDNVQAEFLWIVGKKPGA</sequence>
<evidence type="ECO:0000259" key="2">
    <source>
        <dbReference type="Pfam" id="PF13649"/>
    </source>
</evidence>
<dbReference type="Gene3D" id="3.40.50.150">
    <property type="entry name" value="Vaccinia Virus protein VP39"/>
    <property type="match status" value="1"/>
</dbReference>
<keyword evidence="4" id="KW-1185">Reference proteome</keyword>
<dbReference type="InParanoid" id="A0A423WVP0"/>
<evidence type="ECO:0000313" key="4">
    <source>
        <dbReference type="Proteomes" id="UP000285146"/>
    </source>
</evidence>
<evidence type="ECO:0000256" key="1">
    <source>
        <dbReference type="ARBA" id="ARBA00038158"/>
    </source>
</evidence>
<dbReference type="Proteomes" id="UP000285146">
    <property type="component" value="Unassembled WGS sequence"/>
</dbReference>
<protein>
    <recommendedName>
        <fullName evidence="2">Methyltransferase domain-containing protein</fullName>
    </recommendedName>
</protein>
<name>A0A423WVP0_9PEZI</name>
<gene>
    <name evidence="3" type="ORF">VPNG_07125</name>
</gene>
<feature type="domain" description="Methyltransferase" evidence="2">
    <location>
        <begin position="58"/>
        <end position="167"/>
    </location>
</feature>
<evidence type="ECO:0000313" key="3">
    <source>
        <dbReference type="EMBL" id="ROW07520.1"/>
    </source>
</evidence>
<comment type="caution">
    <text evidence="3">The sequence shown here is derived from an EMBL/GenBank/DDBJ whole genome shotgun (WGS) entry which is preliminary data.</text>
</comment>
<dbReference type="SUPFAM" id="SSF53335">
    <property type="entry name" value="S-adenosyl-L-methionine-dependent methyltransferases"/>
    <property type="match status" value="1"/>
</dbReference>
<proteinExistence type="inferred from homology"/>
<reference evidence="3 4" key="1">
    <citation type="submission" date="2015-09" db="EMBL/GenBank/DDBJ databases">
        <title>Host preference determinants of Valsa canker pathogens revealed by comparative genomics.</title>
        <authorList>
            <person name="Yin Z."/>
            <person name="Huang L."/>
        </authorList>
    </citation>
    <scope>NUCLEOTIDE SEQUENCE [LARGE SCALE GENOMIC DNA]</scope>
    <source>
        <strain evidence="3 4">SXYLt</strain>
    </source>
</reference>